<organism evidence="1 3">
    <name type="scientific">Trichinella zimbabwensis</name>
    <dbReference type="NCBI Taxonomy" id="268475"/>
    <lineage>
        <taxon>Eukaryota</taxon>
        <taxon>Metazoa</taxon>
        <taxon>Ecdysozoa</taxon>
        <taxon>Nematoda</taxon>
        <taxon>Enoplea</taxon>
        <taxon>Dorylaimia</taxon>
        <taxon>Trichinellida</taxon>
        <taxon>Trichinellidae</taxon>
        <taxon>Trichinella</taxon>
    </lineage>
</organism>
<dbReference type="EMBL" id="JYDP01008344">
    <property type="protein sequence ID" value="KRY63735.1"/>
    <property type="molecule type" value="Genomic_DNA"/>
</dbReference>
<dbReference type="PROSITE" id="PS51257">
    <property type="entry name" value="PROKAR_LIPOPROTEIN"/>
    <property type="match status" value="1"/>
</dbReference>
<reference evidence="1 3" key="1">
    <citation type="submission" date="2015-01" db="EMBL/GenBank/DDBJ databases">
        <title>Evolution of Trichinella species and genotypes.</title>
        <authorList>
            <person name="Korhonen P.K."/>
            <person name="Edoardo P."/>
            <person name="Giuseppe L.R."/>
            <person name="Gasser R.B."/>
        </authorList>
    </citation>
    <scope>NUCLEOTIDE SEQUENCE [LARGE SCALE GENOMIC DNA]</scope>
    <source>
        <strain evidence="1">ISS1029</strain>
    </source>
</reference>
<name>A0A0V1DQ82_9BILA</name>
<dbReference type="AlphaFoldDB" id="A0A0V1DQ82"/>
<evidence type="ECO:0000313" key="2">
    <source>
        <dbReference type="EMBL" id="KRY63762.1"/>
    </source>
</evidence>
<keyword evidence="3" id="KW-1185">Reference proteome</keyword>
<gene>
    <name evidence="1" type="ORF">T11_17589</name>
    <name evidence="2" type="ORF">T11_18584</name>
</gene>
<dbReference type="Proteomes" id="UP000055024">
    <property type="component" value="Unassembled WGS sequence"/>
</dbReference>
<evidence type="ECO:0000313" key="1">
    <source>
        <dbReference type="EMBL" id="KRY63735.1"/>
    </source>
</evidence>
<comment type="caution">
    <text evidence="1">The sequence shown here is derived from an EMBL/GenBank/DDBJ whole genome shotgun (WGS) entry which is preliminary data.</text>
</comment>
<evidence type="ECO:0000313" key="3">
    <source>
        <dbReference type="Proteomes" id="UP000055024"/>
    </source>
</evidence>
<proteinExistence type="predicted"/>
<protein>
    <submittedName>
        <fullName evidence="1">Uncharacterized protein</fullName>
    </submittedName>
</protein>
<accession>A0A0V1DQ82</accession>
<sequence>MPPKSPFLMNAAVSVILLQSCLSHPELRCASRE</sequence>
<dbReference type="EMBL" id="JYDP01008314">
    <property type="protein sequence ID" value="KRY63762.1"/>
    <property type="molecule type" value="Genomic_DNA"/>
</dbReference>